<dbReference type="InterPro" id="IPR007110">
    <property type="entry name" value="Ig-like_dom"/>
</dbReference>
<accession>A0A6P6ND98</accession>
<evidence type="ECO:0000256" key="1">
    <source>
        <dbReference type="SAM" id="Phobius"/>
    </source>
</evidence>
<dbReference type="PANTHER" id="PTHR46013:SF4">
    <property type="entry name" value="B-CELL RECEPTOR CD22-RELATED"/>
    <property type="match status" value="1"/>
</dbReference>
<dbReference type="InterPro" id="IPR013783">
    <property type="entry name" value="Ig-like_fold"/>
</dbReference>
<feature type="domain" description="Ig-like" evidence="3">
    <location>
        <begin position="134"/>
        <end position="224"/>
    </location>
</feature>
<feature type="domain" description="Ig-like" evidence="3">
    <location>
        <begin position="227"/>
        <end position="306"/>
    </location>
</feature>
<feature type="signal peptide" evidence="2">
    <location>
        <begin position="1"/>
        <end position="24"/>
    </location>
</feature>
<dbReference type="PANTHER" id="PTHR46013">
    <property type="entry name" value="VASCULAR CELL ADHESION MOLECULE 1"/>
    <property type="match status" value="1"/>
</dbReference>
<feature type="chain" id="PRO_5028021020" evidence="2">
    <location>
        <begin position="25"/>
        <end position="1117"/>
    </location>
</feature>
<feature type="domain" description="Ig-like" evidence="3">
    <location>
        <begin position="567"/>
        <end position="646"/>
    </location>
</feature>
<evidence type="ECO:0000259" key="3">
    <source>
        <dbReference type="PROSITE" id="PS50835"/>
    </source>
</evidence>
<keyword evidence="4" id="KW-1185">Reference proteome</keyword>
<dbReference type="PROSITE" id="PS50835">
    <property type="entry name" value="IG_LIKE"/>
    <property type="match status" value="10"/>
</dbReference>
<dbReference type="Gene3D" id="2.60.40.10">
    <property type="entry name" value="Immunoglobulins"/>
    <property type="match status" value="11"/>
</dbReference>
<evidence type="ECO:0000313" key="5">
    <source>
        <dbReference type="RefSeq" id="XP_026107250.1"/>
    </source>
</evidence>
<dbReference type="SMART" id="SM00408">
    <property type="entry name" value="IGc2"/>
    <property type="match status" value="10"/>
</dbReference>
<dbReference type="InterPro" id="IPR003599">
    <property type="entry name" value="Ig_sub"/>
</dbReference>
<protein>
    <submittedName>
        <fullName evidence="5">B-cell receptor CD22-like isoform X8</fullName>
    </submittedName>
</protein>
<keyword evidence="1" id="KW-0812">Transmembrane</keyword>
<feature type="domain" description="Ig-like" evidence="3">
    <location>
        <begin position="311"/>
        <end position="392"/>
    </location>
</feature>
<dbReference type="Pfam" id="PF13895">
    <property type="entry name" value="Ig_2"/>
    <property type="match status" value="10"/>
</dbReference>
<keyword evidence="1" id="KW-0472">Membrane</keyword>
<organism evidence="4 5">
    <name type="scientific">Carassius auratus</name>
    <name type="common">Goldfish</name>
    <dbReference type="NCBI Taxonomy" id="7957"/>
    <lineage>
        <taxon>Eukaryota</taxon>
        <taxon>Metazoa</taxon>
        <taxon>Chordata</taxon>
        <taxon>Craniata</taxon>
        <taxon>Vertebrata</taxon>
        <taxon>Euteleostomi</taxon>
        <taxon>Actinopterygii</taxon>
        <taxon>Neopterygii</taxon>
        <taxon>Teleostei</taxon>
        <taxon>Ostariophysi</taxon>
        <taxon>Cypriniformes</taxon>
        <taxon>Cyprinidae</taxon>
        <taxon>Cyprininae</taxon>
        <taxon>Carassius</taxon>
    </lineage>
</organism>
<name>A0A6P6ND98_CARAU</name>
<dbReference type="SMART" id="SM00409">
    <property type="entry name" value="IG"/>
    <property type="match status" value="11"/>
</dbReference>
<reference evidence="5" key="1">
    <citation type="submission" date="2025-08" db="UniProtKB">
        <authorList>
            <consortium name="RefSeq"/>
        </authorList>
    </citation>
    <scope>IDENTIFICATION</scope>
    <source>
        <strain evidence="5">Wakin</strain>
        <tissue evidence="5">Muscle</tissue>
    </source>
</reference>
<feature type="domain" description="Ig-like" evidence="3">
    <location>
        <begin position="481"/>
        <end position="562"/>
    </location>
</feature>
<keyword evidence="1" id="KW-1133">Transmembrane helix</keyword>
<dbReference type="GeneID" id="113079243"/>
<feature type="domain" description="Ig-like" evidence="3">
    <location>
        <begin position="738"/>
        <end position="821"/>
    </location>
</feature>
<evidence type="ECO:0000256" key="2">
    <source>
        <dbReference type="SAM" id="SignalP"/>
    </source>
</evidence>
<dbReference type="InterPro" id="IPR003598">
    <property type="entry name" value="Ig_sub2"/>
</dbReference>
<dbReference type="AlphaFoldDB" id="A0A6P6ND98"/>
<feature type="transmembrane region" description="Helical" evidence="1">
    <location>
        <begin position="1036"/>
        <end position="1061"/>
    </location>
</feature>
<dbReference type="SUPFAM" id="SSF48726">
    <property type="entry name" value="Immunoglobulin"/>
    <property type="match status" value="11"/>
</dbReference>
<dbReference type="RefSeq" id="XP_026107250.1">
    <property type="nucleotide sequence ID" value="XM_026251465.1"/>
</dbReference>
<gene>
    <name evidence="5" type="primary">LOC113079243</name>
</gene>
<feature type="domain" description="Ig-like" evidence="3">
    <location>
        <begin position="397"/>
        <end position="476"/>
    </location>
</feature>
<dbReference type="InterPro" id="IPR036179">
    <property type="entry name" value="Ig-like_dom_sf"/>
</dbReference>
<sequence>MVMSVRRAPPLPLIFLLMIHEVSSADWGVNYRDSHICALKDSSVIMSCNYTYPTRYKIKKVFWTKNSVKVGKKYPDLSEDPEYSQRLQYLGDKQKTCTIRLSHVTQKDSHKYYFSLITYKSGFWKKSVKWIGDPGVSLTVTDLQVESPENVTEGQNVSLTCKSSCALTDRATFIWYRNSKPLTERRDRNNQLLLQSVRREDAGRYSCGVEEHTYISPAVQLSVTYPPNSVSVSISSSGEIVEGDSVTLSCSSDSNPPAEITWFKEGRFLGSGRIYSISNISSNHSGEYKCKSSNKHGWKYSAVTLNVMYPPKDVAMSNFSLSGEIVEGDSVTLICSSDSNPPADINWFKGRMFVGSGRNYSISKSSSNHSGEYKCKASNKHGEKYSDAVILNVMYPPKSVSVSISSSGEIVEGDSVTLSCSSDSNPPAEINWFKEGRFLGSGRIYSISNISSNHSGEYKCKSSNKHGWKYSAVTLNVMYPPKDVAVSNFSLSGEIVEGDSVTLICSSDSNPPADINWFKGRMFVGSGRNYSISKSSSNHSGEYKCKASNKHGEKYSDAVILNVMYPPKSVSVSISSSGEIVEGDSVTLSCSSDSNPPAEINWFKEGRFLGSGRIYRISNISSNHSGEYKCKSSNKHGWKYSAVTLNVMYPPKDVAVSNFSLSGEIVEGGSVTLICSSDSNPPALNFSWFKEGTFVGSGRNFRISNISSNHSGEYKCKSKNKHGEKDSDTVMLNVTYAPRNVMVSISPSGEIVEGDSVTLICSSDSNPPALNFSWFKEGTFVGSGRIYSISNISSDHSGEYKCKSKNKHGEKDSDTVMLNVTYAPRNVSVSISPPGEIVEGDSVTLSCSSDSNPPALNFSWFKEGTFVRSGRNYSISNISSNHSGEYKCKSSNKHGEKDSDTVMLNVTYAPKNIMVSTSPIVEGESVTRKHVEKYSNAVPLNVMYPPKNVTVFINGSGEIVEGDSVTLICSSDSNPPALNFSWFKENQSSSVGSGQSFSALQSGRFYCEAHNQHGSQRSDAVTVTVKEHHGSRWHEVFGITVECGVSFIIVTITIIIIMFIIKKLRSFKYEYITMTQISESSEDTYRLLELQSTTSDLYGTLTTLHPRPLEGSCTTAL</sequence>
<proteinExistence type="predicted"/>
<feature type="domain" description="Ig-like" evidence="3">
    <location>
        <begin position="946"/>
        <end position="1024"/>
    </location>
</feature>
<dbReference type="Proteomes" id="UP000515129">
    <property type="component" value="Unplaced"/>
</dbReference>
<feature type="domain" description="Ig-like" evidence="3">
    <location>
        <begin position="824"/>
        <end position="907"/>
    </location>
</feature>
<keyword evidence="2" id="KW-0732">Signal</keyword>
<evidence type="ECO:0000313" key="4">
    <source>
        <dbReference type="Proteomes" id="UP000515129"/>
    </source>
</evidence>
<feature type="domain" description="Ig-like" evidence="3">
    <location>
        <begin position="651"/>
        <end position="735"/>
    </location>
</feature>